<dbReference type="InterPro" id="IPR006026">
    <property type="entry name" value="Peptidase_Metallo"/>
</dbReference>
<dbReference type="SMART" id="SM00235">
    <property type="entry name" value="ZnMc"/>
    <property type="match status" value="1"/>
</dbReference>
<dbReference type="RefSeq" id="WP_280937666.1">
    <property type="nucleotide sequence ID" value="NZ_CP123759.1"/>
</dbReference>
<keyword evidence="16" id="KW-1185">Reference proteome</keyword>
<sequence length="757" mass="82536">MGGSYTHIRINYNNSNQSDIRYTLPTSVQAPTVNSSDRSTPLSSTEATTTLPTSHSTMRWPSSHDTTTSPTSHKTTTLPTSHVTIKMPDAGVDLNYGLINNTPTSTQPTVTSTTTPTSHPVTTAPTSHPVTTTPTSHPVTTTPTSHPVTTAPTSHPVTTTPTSHSVTTTPTSHVKIKILGSNVDLDYTLIINRTPTSSQPAVTSKEALFIPRSQASKEIVELMNDYARGGYSNGVNNKPSYGITKAAEQISRENSTWNGKNILGRHADITYTFYDWGQANSNSPGSTQVVGLSEQQQQQILLALDSWADVANITFSLKSSLSGRANLDFGNFNKVKGQAFAYLPHSGALAGECWFNVQNHSENLYPTNGNYGRHTYVHEIGHALGLSHPGEYNAKEGVRLTYLFDASYKEDSRQFSVMSYWREDVTGAYFQGLYAAAPLLDDISAIQRLYGPNMNTRTGDTIYGFNSNTGKDYYLTNDARIELICCIWDAGGNDTLDLSGYFQKQRINLNESTFSDVGGLKANLSIAKGTVIENVIGGYGNDTIVGNDAANNIKGGAGNDTLYGGLGADRLWGDGVNPQSIRFTQAMQSIGSEKFDFDTLSPEQWQSIEQEITAFDSANAAGIIGAEADQSTTQQQITTQQIADRRTAAISHEIIEEDRFIYFSAKESTPSACDMIIGFQAGIDKIDLSAMKISNKAQNTNRDYVVEQFSNKIGKIEVKHYSDNGHRILIRGDSYSEGDFMLDIFGTFNPDTDIIVW</sequence>
<comment type="cofactor">
    <cofactor evidence="2">
        <name>Ca(2+)</name>
        <dbReference type="ChEBI" id="CHEBI:29108"/>
    </cofactor>
</comment>
<reference evidence="15 16" key="1">
    <citation type="submission" date="2023-04" db="EMBL/GenBank/DDBJ databases">
        <title>Genome dynamics across the evolutionary transition to endosymbiosis.</title>
        <authorList>
            <person name="Siozios S."/>
            <person name="Nadal-Jimenez P."/>
            <person name="Azagi T."/>
            <person name="Sprong H."/>
            <person name="Frost C.L."/>
            <person name="Parratt S.R."/>
            <person name="Taylor G."/>
            <person name="Brettell L."/>
            <person name="Lew K.C."/>
            <person name="Croft L."/>
            <person name="King K.C."/>
            <person name="Brockhurst M.A."/>
            <person name="Hypsa V."/>
            <person name="Novakova E."/>
            <person name="Darby A.C."/>
            <person name="Hurst G.D.D."/>
        </authorList>
    </citation>
    <scope>NUCLEOTIDE SEQUENCE [LARGE SCALE GENOMIC DNA]</scope>
    <source>
        <strain evidence="16">aApi_AU</strain>
    </source>
</reference>
<evidence type="ECO:0000256" key="2">
    <source>
        <dbReference type="ARBA" id="ARBA00001913"/>
    </source>
</evidence>
<organism evidence="15 16">
    <name type="scientific">Arsenophonus apicola</name>
    <dbReference type="NCBI Taxonomy" id="2879119"/>
    <lineage>
        <taxon>Bacteria</taxon>
        <taxon>Pseudomonadati</taxon>
        <taxon>Pseudomonadota</taxon>
        <taxon>Gammaproteobacteria</taxon>
        <taxon>Enterobacterales</taxon>
        <taxon>Morganellaceae</taxon>
        <taxon>Arsenophonus</taxon>
    </lineage>
</organism>
<evidence type="ECO:0000256" key="13">
    <source>
        <dbReference type="SAM" id="MobiDB-lite"/>
    </source>
</evidence>
<dbReference type="InterPro" id="IPR034033">
    <property type="entry name" value="Serralysin-like"/>
</dbReference>
<dbReference type="CDD" id="cd04277">
    <property type="entry name" value="ZnMc_serralysin_like"/>
    <property type="match status" value="1"/>
</dbReference>
<accession>A0ABY8P240</accession>
<dbReference type="SUPFAM" id="SSF51120">
    <property type="entry name" value="beta-Roll"/>
    <property type="match status" value="1"/>
</dbReference>
<feature type="domain" description="Peptidase metallopeptidase" evidence="14">
    <location>
        <begin position="253"/>
        <end position="436"/>
    </location>
</feature>
<keyword evidence="11" id="KW-0862">Zinc</keyword>
<comment type="similarity">
    <text evidence="4">Belongs to the peptidase M10B family.</text>
</comment>
<feature type="compositionally biased region" description="Polar residues" evidence="13">
    <location>
        <begin position="27"/>
        <end position="60"/>
    </location>
</feature>
<dbReference type="Gene3D" id="3.40.390.10">
    <property type="entry name" value="Collagenase (Catalytic Domain)"/>
    <property type="match status" value="1"/>
</dbReference>
<dbReference type="EC" id="3.4.24.40" evidence="5"/>
<dbReference type="EMBL" id="CP123759">
    <property type="protein sequence ID" value="WGO82989.1"/>
    <property type="molecule type" value="Genomic_DNA"/>
</dbReference>
<evidence type="ECO:0000256" key="3">
    <source>
        <dbReference type="ARBA" id="ARBA00004613"/>
    </source>
</evidence>
<dbReference type="SUPFAM" id="SSF55486">
    <property type="entry name" value="Metalloproteases ('zincins'), catalytic domain"/>
    <property type="match status" value="1"/>
</dbReference>
<dbReference type="InterPro" id="IPR001343">
    <property type="entry name" value="Hemolysn_Ca-bd"/>
</dbReference>
<dbReference type="Pfam" id="PF00353">
    <property type="entry name" value="HemolysinCabind"/>
    <property type="match status" value="1"/>
</dbReference>
<dbReference type="Pfam" id="PF08548">
    <property type="entry name" value="Peptidase_M10_C"/>
    <property type="match status" value="1"/>
</dbReference>
<keyword evidence="8" id="KW-0479">Metal-binding</keyword>
<keyword evidence="10" id="KW-0378">Hydrolase</keyword>
<keyword evidence="12" id="KW-0106">Calcium</keyword>
<dbReference type="Pfam" id="PF00413">
    <property type="entry name" value="Peptidase_M10"/>
    <property type="match status" value="1"/>
</dbReference>
<keyword evidence="7" id="KW-0645">Protease</keyword>
<feature type="compositionally biased region" description="Low complexity" evidence="13">
    <location>
        <begin position="61"/>
        <end position="79"/>
    </location>
</feature>
<comment type="subcellular location">
    <subcellularLocation>
        <location evidence="3">Secreted</location>
    </subcellularLocation>
</comment>
<dbReference type="InterPro" id="IPR013858">
    <property type="entry name" value="Peptidase_M10B_C"/>
</dbReference>
<name>A0ABY8P240_9GAMM</name>
<evidence type="ECO:0000256" key="6">
    <source>
        <dbReference type="ARBA" id="ARBA00022525"/>
    </source>
</evidence>
<dbReference type="Proteomes" id="UP001231859">
    <property type="component" value="Chromosome"/>
</dbReference>
<dbReference type="Gene3D" id="2.150.10.10">
    <property type="entry name" value="Serralysin-like metalloprotease, C-terminal"/>
    <property type="match status" value="2"/>
</dbReference>
<dbReference type="InterPro" id="IPR024079">
    <property type="entry name" value="MetalloPept_cat_dom_sf"/>
</dbReference>
<feature type="region of interest" description="Disordered" evidence="13">
    <location>
        <begin position="27"/>
        <end position="79"/>
    </location>
</feature>
<evidence type="ECO:0000256" key="11">
    <source>
        <dbReference type="ARBA" id="ARBA00022833"/>
    </source>
</evidence>
<dbReference type="InterPro" id="IPR011049">
    <property type="entry name" value="Serralysin-like_metalloprot_C"/>
</dbReference>
<dbReference type="InterPro" id="IPR001818">
    <property type="entry name" value="Pept_M10_metallopeptidase"/>
</dbReference>
<evidence type="ECO:0000256" key="8">
    <source>
        <dbReference type="ARBA" id="ARBA00022723"/>
    </source>
</evidence>
<evidence type="ECO:0000313" key="15">
    <source>
        <dbReference type="EMBL" id="WGO82989.1"/>
    </source>
</evidence>
<evidence type="ECO:0000256" key="10">
    <source>
        <dbReference type="ARBA" id="ARBA00022801"/>
    </source>
</evidence>
<evidence type="ECO:0000256" key="1">
    <source>
        <dbReference type="ARBA" id="ARBA00001609"/>
    </source>
</evidence>
<evidence type="ECO:0000259" key="14">
    <source>
        <dbReference type="SMART" id="SM00235"/>
    </source>
</evidence>
<proteinExistence type="inferred from homology"/>
<comment type="catalytic activity">
    <reaction evidence="1">
        <text>Preferential cleavage of bonds with hydrophobic residues in P1'.</text>
        <dbReference type="EC" id="3.4.24.40"/>
    </reaction>
</comment>
<evidence type="ECO:0000256" key="9">
    <source>
        <dbReference type="ARBA" id="ARBA00022737"/>
    </source>
</evidence>
<evidence type="ECO:0000256" key="5">
    <source>
        <dbReference type="ARBA" id="ARBA00012422"/>
    </source>
</evidence>
<keyword evidence="9" id="KW-0677">Repeat</keyword>
<protein>
    <recommendedName>
        <fullName evidence="5">serralysin</fullName>
        <ecNumber evidence="5">3.4.24.40</ecNumber>
    </recommendedName>
</protein>
<feature type="region of interest" description="Disordered" evidence="13">
    <location>
        <begin position="102"/>
        <end position="170"/>
    </location>
</feature>
<evidence type="ECO:0000256" key="12">
    <source>
        <dbReference type="ARBA" id="ARBA00022837"/>
    </source>
</evidence>
<dbReference type="PRINTS" id="PR00313">
    <property type="entry name" value="CABNDNGRPT"/>
</dbReference>
<evidence type="ECO:0000313" key="16">
    <source>
        <dbReference type="Proteomes" id="UP001231859"/>
    </source>
</evidence>
<keyword evidence="6" id="KW-0964">Secreted</keyword>
<gene>
    <name evidence="15" type="ORF">QG404_11635</name>
</gene>
<evidence type="ECO:0000256" key="7">
    <source>
        <dbReference type="ARBA" id="ARBA00022670"/>
    </source>
</evidence>
<evidence type="ECO:0000256" key="4">
    <source>
        <dbReference type="ARBA" id="ARBA00009490"/>
    </source>
</evidence>